<gene>
    <name evidence="3" type="ORF">PCOR1329_LOCUS9697</name>
</gene>
<sequence length="343" mass="35930">SSARISWIGVASDADRRNPRRPQRHDVSAVSFASSRGADLEEHFATLGLEPIAMDSEAFKLTIRDAFKALALEHHPDKGGDPEKFKAIRASCGALLAASAAARPAPPAPVRPASCTGDASPKAQTARSEPPARRRGGGGAAAGSAAAAPPRGEEQREAPPAANPQLAEPRPAAEPTAGQFYLAACGGRRGVVEVKSIDSASGSMSVQWYAPYRNPRVGGEACLRRAARGAEAQVQPSSIGRPPVCRTDRLRSTGPSGCRRASPQRSRRAAPAARAAAPPRCGRRRPRPARGPPPLRGEPPPAPLQRGGGLPRRPRRPGASRNAGGSTRATWRRPPKSLRTSSP</sequence>
<dbReference type="Gene3D" id="1.10.287.110">
    <property type="entry name" value="DnaJ domain"/>
    <property type="match status" value="1"/>
</dbReference>
<comment type="caution">
    <text evidence="3">The sequence shown here is derived from an EMBL/GenBank/DDBJ whole genome shotgun (WGS) entry which is preliminary data.</text>
</comment>
<proteinExistence type="predicted"/>
<evidence type="ECO:0000256" key="1">
    <source>
        <dbReference type="SAM" id="MobiDB-lite"/>
    </source>
</evidence>
<evidence type="ECO:0000313" key="4">
    <source>
        <dbReference type="Proteomes" id="UP001189429"/>
    </source>
</evidence>
<dbReference type="Proteomes" id="UP001189429">
    <property type="component" value="Unassembled WGS sequence"/>
</dbReference>
<dbReference type="PROSITE" id="PS50076">
    <property type="entry name" value="DNAJ_2"/>
    <property type="match status" value="1"/>
</dbReference>
<feature type="region of interest" description="Disordered" evidence="1">
    <location>
        <begin position="1"/>
        <end position="33"/>
    </location>
</feature>
<feature type="compositionally biased region" description="Pro residues" evidence="1">
    <location>
        <begin position="289"/>
        <end position="303"/>
    </location>
</feature>
<feature type="region of interest" description="Disordered" evidence="1">
    <location>
        <begin position="103"/>
        <end position="175"/>
    </location>
</feature>
<dbReference type="SUPFAM" id="SSF46565">
    <property type="entry name" value="Chaperone J-domain"/>
    <property type="match status" value="1"/>
</dbReference>
<dbReference type="InterPro" id="IPR001623">
    <property type="entry name" value="DnaJ_domain"/>
</dbReference>
<feature type="region of interest" description="Disordered" evidence="1">
    <location>
        <begin position="226"/>
        <end position="343"/>
    </location>
</feature>
<name>A0ABN9Q8D2_9DINO</name>
<feature type="domain" description="J" evidence="2">
    <location>
        <begin position="42"/>
        <end position="103"/>
    </location>
</feature>
<evidence type="ECO:0000313" key="3">
    <source>
        <dbReference type="EMBL" id="CAK0802067.1"/>
    </source>
</evidence>
<feature type="compositionally biased region" description="Low complexity" evidence="1">
    <location>
        <begin position="257"/>
        <end position="280"/>
    </location>
</feature>
<dbReference type="CDD" id="cd06257">
    <property type="entry name" value="DnaJ"/>
    <property type="match status" value="1"/>
</dbReference>
<dbReference type="EMBL" id="CAUYUJ010002717">
    <property type="protein sequence ID" value="CAK0802067.1"/>
    <property type="molecule type" value="Genomic_DNA"/>
</dbReference>
<dbReference type="InterPro" id="IPR036869">
    <property type="entry name" value="J_dom_sf"/>
</dbReference>
<organism evidence="3 4">
    <name type="scientific">Prorocentrum cordatum</name>
    <dbReference type="NCBI Taxonomy" id="2364126"/>
    <lineage>
        <taxon>Eukaryota</taxon>
        <taxon>Sar</taxon>
        <taxon>Alveolata</taxon>
        <taxon>Dinophyceae</taxon>
        <taxon>Prorocentrales</taxon>
        <taxon>Prorocentraceae</taxon>
        <taxon>Prorocentrum</taxon>
    </lineage>
</organism>
<evidence type="ECO:0000259" key="2">
    <source>
        <dbReference type="PROSITE" id="PS50076"/>
    </source>
</evidence>
<reference evidence="3" key="1">
    <citation type="submission" date="2023-10" db="EMBL/GenBank/DDBJ databases">
        <authorList>
            <person name="Chen Y."/>
            <person name="Shah S."/>
            <person name="Dougan E. K."/>
            <person name="Thang M."/>
            <person name="Chan C."/>
        </authorList>
    </citation>
    <scope>NUCLEOTIDE SEQUENCE [LARGE SCALE GENOMIC DNA]</scope>
</reference>
<accession>A0ABN9Q8D2</accession>
<protein>
    <recommendedName>
        <fullName evidence="2">J domain-containing protein</fullName>
    </recommendedName>
</protein>
<keyword evidence="4" id="KW-1185">Reference proteome</keyword>
<feature type="non-terminal residue" evidence="3">
    <location>
        <position position="1"/>
    </location>
</feature>